<protein>
    <submittedName>
        <fullName evidence="4">AraC family transcriptional activator of pyochelin receptor</fullName>
    </submittedName>
</protein>
<dbReference type="InterPro" id="IPR009057">
    <property type="entry name" value="Homeodomain-like_sf"/>
</dbReference>
<dbReference type="PROSITE" id="PS01124">
    <property type="entry name" value="HTH_ARAC_FAMILY_2"/>
    <property type="match status" value="1"/>
</dbReference>
<feature type="domain" description="HTH araC/xylS-type" evidence="3">
    <location>
        <begin position="196"/>
        <end position="293"/>
    </location>
</feature>
<evidence type="ECO:0000256" key="2">
    <source>
        <dbReference type="ARBA" id="ARBA00023163"/>
    </source>
</evidence>
<dbReference type="InterPro" id="IPR053142">
    <property type="entry name" value="PchR_regulatory_protein"/>
</dbReference>
<accession>A0ABV2IDR1</accession>
<keyword evidence="1" id="KW-0805">Transcription regulation</keyword>
<keyword evidence="5" id="KW-1185">Reference proteome</keyword>
<keyword evidence="4" id="KW-0675">Receptor</keyword>
<name>A0ABV2IDR1_9HYPH</name>
<sequence length="296" mass="31413">MMENGAAAIEQEDRRVDALYDGQTALTAGTLKIASSFRRNEALFDGLRVIVVETGKLECGLPGHDRFTVAGPALCLVWNRGAEEGEHVFSGGQTLRYTAVSLTPTFAAHVSDDAALRRAGSFLSDNPHIPALRISRIPESIRGVCSQIAACPLKGAGRSLFLTGKALELTGIALESTGDGETGGTAISLADAERIRAAKDLLDSNLAHPPALAGLALAVGLNSRKLREGFSRIFGMSPNAYLHEARMDAAYRLLSSGDMQIATVAYRIGFTPAHFSVAFKKHFGVSPKALRGHADI</sequence>
<dbReference type="RefSeq" id="WP_354434640.1">
    <property type="nucleotide sequence ID" value="NZ_JBEPLY010000009.1"/>
</dbReference>
<organism evidence="4 5">
    <name type="scientific">Martelella mangrovi</name>
    <dbReference type="NCBI Taxonomy" id="1397477"/>
    <lineage>
        <taxon>Bacteria</taxon>
        <taxon>Pseudomonadati</taxon>
        <taxon>Pseudomonadota</taxon>
        <taxon>Alphaproteobacteria</taxon>
        <taxon>Hyphomicrobiales</taxon>
        <taxon>Aurantimonadaceae</taxon>
        <taxon>Martelella</taxon>
    </lineage>
</organism>
<dbReference type="PANTHER" id="PTHR47893">
    <property type="entry name" value="REGULATORY PROTEIN PCHR"/>
    <property type="match status" value="1"/>
</dbReference>
<dbReference type="PANTHER" id="PTHR47893:SF1">
    <property type="entry name" value="REGULATORY PROTEIN PCHR"/>
    <property type="match status" value="1"/>
</dbReference>
<proteinExistence type="predicted"/>
<comment type="caution">
    <text evidence="4">The sequence shown here is derived from an EMBL/GenBank/DDBJ whole genome shotgun (WGS) entry which is preliminary data.</text>
</comment>
<evidence type="ECO:0000313" key="5">
    <source>
        <dbReference type="Proteomes" id="UP001549164"/>
    </source>
</evidence>
<dbReference type="SMART" id="SM00342">
    <property type="entry name" value="HTH_ARAC"/>
    <property type="match status" value="1"/>
</dbReference>
<evidence type="ECO:0000313" key="4">
    <source>
        <dbReference type="EMBL" id="MET3600759.1"/>
    </source>
</evidence>
<reference evidence="4 5" key="1">
    <citation type="submission" date="2024-06" db="EMBL/GenBank/DDBJ databases">
        <title>Genomic Encyclopedia of Type Strains, Phase IV (KMG-IV): sequencing the most valuable type-strain genomes for metagenomic binning, comparative biology and taxonomic classification.</title>
        <authorList>
            <person name="Goeker M."/>
        </authorList>
    </citation>
    <scope>NUCLEOTIDE SEQUENCE [LARGE SCALE GENOMIC DNA]</scope>
    <source>
        <strain evidence="4 5">DSM 28102</strain>
    </source>
</reference>
<dbReference type="Proteomes" id="UP001549164">
    <property type="component" value="Unassembled WGS sequence"/>
</dbReference>
<gene>
    <name evidence="4" type="ORF">ABID12_002710</name>
</gene>
<keyword evidence="2" id="KW-0804">Transcription</keyword>
<dbReference type="Pfam" id="PF12833">
    <property type="entry name" value="HTH_18"/>
    <property type="match status" value="1"/>
</dbReference>
<dbReference type="SUPFAM" id="SSF46689">
    <property type="entry name" value="Homeodomain-like"/>
    <property type="match status" value="2"/>
</dbReference>
<evidence type="ECO:0000256" key="1">
    <source>
        <dbReference type="ARBA" id="ARBA00023015"/>
    </source>
</evidence>
<evidence type="ECO:0000259" key="3">
    <source>
        <dbReference type="PROSITE" id="PS01124"/>
    </source>
</evidence>
<dbReference type="InterPro" id="IPR018060">
    <property type="entry name" value="HTH_AraC"/>
</dbReference>
<dbReference type="EMBL" id="JBEPLY010000009">
    <property type="protein sequence ID" value="MET3600759.1"/>
    <property type="molecule type" value="Genomic_DNA"/>
</dbReference>
<dbReference type="Gene3D" id="1.10.10.60">
    <property type="entry name" value="Homeodomain-like"/>
    <property type="match status" value="2"/>
</dbReference>